<dbReference type="EMBL" id="CP003273">
    <property type="protein sequence ID" value="AGL02165.1"/>
    <property type="molecule type" value="Genomic_DNA"/>
</dbReference>
<name>R4KNN9_9FIRM</name>
<gene>
    <name evidence="2" type="ORF">Desgi_2761</name>
</gene>
<evidence type="ECO:0000313" key="2">
    <source>
        <dbReference type="EMBL" id="AGL02165.1"/>
    </source>
</evidence>
<keyword evidence="3" id="KW-1185">Reference proteome</keyword>
<dbReference type="GO" id="GO:0005524">
    <property type="term" value="F:ATP binding"/>
    <property type="evidence" value="ECO:0007669"/>
    <property type="project" value="InterPro"/>
</dbReference>
<evidence type="ECO:0000313" key="3">
    <source>
        <dbReference type="Proteomes" id="UP000013520"/>
    </source>
</evidence>
<organism evidence="2 3">
    <name type="scientific">Desulfoscipio gibsoniae DSM 7213</name>
    <dbReference type="NCBI Taxonomy" id="767817"/>
    <lineage>
        <taxon>Bacteria</taxon>
        <taxon>Bacillati</taxon>
        <taxon>Bacillota</taxon>
        <taxon>Clostridia</taxon>
        <taxon>Eubacteriales</taxon>
        <taxon>Desulfallaceae</taxon>
        <taxon>Desulfoscipio</taxon>
    </lineage>
</organism>
<dbReference type="Gene3D" id="3.40.50.300">
    <property type="entry name" value="P-loop containing nucleotide triphosphate hydrolases"/>
    <property type="match status" value="1"/>
</dbReference>
<dbReference type="KEGG" id="dgi:Desgi_2761"/>
<dbReference type="SUPFAM" id="SSF52540">
    <property type="entry name" value="P-loop containing nucleoside triphosphate hydrolases"/>
    <property type="match status" value="1"/>
</dbReference>
<reference evidence="2 3" key="1">
    <citation type="submission" date="2012-01" db="EMBL/GenBank/DDBJ databases">
        <title>Complete sequence of Desulfotomaculum gibsoniae DSM 7213.</title>
        <authorList>
            <consortium name="US DOE Joint Genome Institute"/>
            <person name="Lucas S."/>
            <person name="Han J."/>
            <person name="Lapidus A."/>
            <person name="Cheng J.-F."/>
            <person name="Goodwin L."/>
            <person name="Pitluck S."/>
            <person name="Peters L."/>
            <person name="Ovchinnikova G."/>
            <person name="Teshima H."/>
            <person name="Detter J.C."/>
            <person name="Han C."/>
            <person name="Tapia R."/>
            <person name="Land M."/>
            <person name="Hauser L."/>
            <person name="Kyrpides N."/>
            <person name="Ivanova N."/>
            <person name="Pagani I."/>
            <person name="Parshina S."/>
            <person name="Plugge C."/>
            <person name="Muyzer G."/>
            <person name="Kuever J."/>
            <person name="Ivanova A."/>
            <person name="Nazina T."/>
            <person name="Klenk H.-P."/>
            <person name="Brambilla E."/>
            <person name="Spring S."/>
            <person name="Stams A.F."/>
            <person name="Woyke T."/>
        </authorList>
    </citation>
    <scope>NUCLEOTIDE SEQUENCE [LARGE SCALE GENOMIC DNA]</scope>
    <source>
        <strain evidence="2 3">DSM 7213</strain>
    </source>
</reference>
<dbReference type="PROSITE" id="PS50893">
    <property type="entry name" value="ABC_TRANSPORTER_2"/>
    <property type="match status" value="1"/>
</dbReference>
<accession>R4KNN9</accession>
<dbReference type="InterPro" id="IPR003439">
    <property type="entry name" value="ABC_transporter-like_ATP-bd"/>
</dbReference>
<dbReference type="AlphaFoldDB" id="R4KNN9"/>
<dbReference type="STRING" id="767817.Desgi_2761"/>
<dbReference type="HOGENOM" id="CLU_000604_1_2_9"/>
<sequence length="235" mass="26615">MEPIIIVRDLVQKIGRNMLLNGISFDVLPGESFGVFGVRGAGKTTLLHILAGIDRFKSGQVEVLGCNITKSENFKRNLGIVTQESSLFLDMTVGENLDFIAALKNASRADVYNLIERYELNDSLSEPVTVLTLGIFQRLSLACAMLNRPKLLIADEIIKDFDLYSRNLILRELRQFQAEGGTCVYGFSNIEFCEHMSKVGWLESGQMNIYEPKDAQTEWNRQVKFYTEQSDRHHV</sequence>
<dbReference type="InterPro" id="IPR027417">
    <property type="entry name" value="P-loop_NTPase"/>
</dbReference>
<evidence type="ECO:0000259" key="1">
    <source>
        <dbReference type="PROSITE" id="PS50893"/>
    </source>
</evidence>
<protein>
    <submittedName>
        <fullName evidence="2">ABC-type multidrug transport system, ATPase component</fullName>
    </submittedName>
</protein>
<dbReference type="Pfam" id="PF00005">
    <property type="entry name" value="ABC_tran"/>
    <property type="match status" value="1"/>
</dbReference>
<dbReference type="eggNOG" id="COG1131">
    <property type="taxonomic scope" value="Bacteria"/>
</dbReference>
<dbReference type="RefSeq" id="WP_006521896.1">
    <property type="nucleotide sequence ID" value="NC_021184.1"/>
</dbReference>
<dbReference type="GO" id="GO:0016887">
    <property type="term" value="F:ATP hydrolysis activity"/>
    <property type="evidence" value="ECO:0007669"/>
    <property type="project" value="InterPro"/>
</dbReference>
<feature type="domain" description="ABC transporter" evidence="1">
    <location>
        <begin position="5"/>
        <end position="229"/>
    </location>
</feature>
<dbReference type="PANTHER" id="PTHR43038:SF3">
    <property type="entry name" value="ABC TRANSPORTER G FAMILY MEMBER 20 ISOFORM X1"/>
    <property type="match status" value="1"/>
</dbReference>
<proteinExistence type="predicted"/>
<dbReference type="PANTHER" id="PTHR43038">
    <property type="entry name" value="ATP-BINDING CASSETTE, SUB-FAMILY H, MEMBER 1"/>
    <property type="match status" value="1"/>
</dbReference>
<dbReference type="OrthoDB" id="1786288at2"/>
<dbReference type="Proteomes" id="UP000013520">
    <property type="component" value="Chromosome"/>
</dbReference>